<dbReference type="GO" id="GO:0005737">
    <property type="term" value="C:cytoplasm"/>
    <property type="evidence" value="ECO:0007669"/>
    <property type="project" value="InterPro"/>
</dbReference>
<sequence length="115" mass="12979">MKSPKEEKIKELLLKLGAAPNYTGFHYLMKAVLLCAEEESKLLSVTKTIYPETARHFSVSPSAIERDIRTVIKVIWQRNRSLLNEIAGYQLEKQPTASQLLSIIVGYMSLSGQNL</sequence>
<name>A0A9D2U4Z9_9FIRM</name>
<dbReference type="GO" id="GO:0003743">
    <property type="term" value="F:translation initiation factor activity"/>
    <property type="evidence" value="ECO:0007669"/>
    <property type="project" value="UniProtKB-KW"/>
</dbReference>
<evidence type="ECO:0000313" key="3">
    <source>
        <dbReference type="Proteomes" id="UP000823850"/>
    </source>
</evidence>
<dbReference type="EMBL" id="DWUX01000103">
    <property type="protein sequence ID" value="HJD39454.1"/>
    <property type="molecule type" value="Genomic_DNA"/>
</dbReference>
<evidence type="ECO:0000259" key="1">
    <source>
        <dbReference type="Pfam" id="PF08769"/>
    </source>
</evidence>
<reference evidence="2" key="1">
    <citation type="journal article" date="2021" name="PeerJ">
        <title>Extensive microbial diversity within the chicken gut microbiome revealed by metagenomics and culture.</title>
        <authorList>
            <person name="Gilroy R."/>
            <person name="Ravi A."/>
            <person name="Getino M."/>
            <person name="Pursley I."/>
            <person name="Horton D.L."/>
            <person name="Alikhan N.F."/>
            <person name="Baker D."/>
            <person name="Gharbi K."/>
            <person name="Hall N."/>
            <person name="Watson M."/>
            <person name="Adriaenssens E.M."/>
            <person name="Foster-Nyarko E."/>
            <person name="Jarju S."/>
            <person name="Secka A."/>
            <person name="Antonio M."/>
            <person name="Oren A."/>
            <person name="Chaudhuri R.R."/>
            <person name="La Ragione R."/>
            <person name="Hildebrand F."/>
            <person name="Pallen M.J."/>
        </authorList>
    </citation>
    <scope>NUCLEOTIDE SEQUENCE</scope>
    <source>
        <strain evidence="2">ChiW19-6364</strain>
    </source>
</reference>
<dbReference type="GO" id="GO:0003677">
    <property type="term" value="F:DNA binding"/>
    <property type="evidence" value="ECO:0007669"/>
    <property type="project" value="InterPro"/>
</dbReference>
<dbReference type="GO" id="GO:0042173">
    <property type="term" value="P:regulation of sporulation resulting in formation of a cellular spore"/>
    <property type="evidence" value="ECO:0007669"/>
    <property type="project" value="InterPro"/>
</dbReference>
<evidence type="ECO:0000313" key="2">
    <source>
        <dbReference type="EMBL" id="HJD39454.1"/>
    </source>
</evidence>
<organism evidence="2 3">
    <name type="scientific">Candidatus Blautia stercoripullorum</name>
    <dbReference type="NCBI Taxonomy" id="2838502"/>
    <lineage>
        <taxon>Bacteria</taxon>
        <taxon>Bacillati</taxon>
        <taxon>Bacillota</taxon>
        <taxon>Clostridia</taxon>
        <taxon>Lachnospirales</taxon>
        <taxon>Lachnospiraceae</taxon>
        <taxon>Blautia</taxon>
    </lineage>
</organism>
<dbReference type="InterPro" id="IPR036388">
    <property type="entry name" value="WH-like_DNA-bd_sf"/>
</dbReference>
<proteinExistence type="predicted"/>
<dbReference type="GO" id="GO:0005509">
    <property type="term" value="F:calcium ion binding"/>
    <property type="evidence" value="ECO:0007669"/>
    <property type="project" value="InterPro"/>
</dbReference>
<feature type="domain" description="Sporulation initiation factor Spo0A C-terminal" evidence="1">
    <location>
        <begin position="9"/>
        <end position="105"/>
    </location>
</feature>
<dbReference type="InterPro" id="IPR014879">
    <property type="entry name" value="Spo0A_C"/>
</dbReference>
<dbReference type="Proteomes" id="UP000823850">
    <property type="component" value="Unassembled WGS sequence"/>
</dbReference>
<dbReference type="Gene3D" id="1.10.10.10">
    <property type="entry name" value="Winged helix-like DNA-binding domain superfamily/Winged helix DNA-binding domain"/>
    <property type="match status" value="1"/>
</dbReference>
<reference evidence="2" key="2">
    <citation type="submission" date="2021-04" db="EMBL/GenBank/DDBJ databases">
        <authorList>
            <person name="Gilroy R."/>
        </authorList>
    </citation>
    <scope>NUCLEOTIDE SEQUENCE</scope>
    <source>
        <strain evidence="2">ChiW19-6364</strain>
    </source>
</reference>
<dbReference type="GO" id="GO:0003700">
    <property type="term" value="F:DNA-binding transcription factor activity"/>
    <property type="evidence" value="ECO:0007669"/>
    <property type="project" value="InterPro"/>
</dbReference>
<protein>
    <submittedName>
        <fullName evidence="2">Sporulation initiation factor Spo0A C-terminal domain-containing protein</fullName>
    </submittedName>
</protein>
<gene>
    <name evidence="2" type="ORF">H9913_05450</name>
</gene>
<keyword evidence="2" id="KW-0648">Protein biosynthesis</keyword>
<dbReference type="Pfam" id="PF08769">
    <property type="entry name" value="Spo0A_C"/>
    <property type="match status" value="1"/>
</dbReference>
<dbReference type="AlphaFoldDB" id="A0A9D2U4Z9"/>
<accession>A0A9D2U4Z9</accession>
<dbReference type="SUPFAM" id="SSF46894">
    <property type="entry name" value="C-terminal effector domain of the bipartite response regulators"/>
    <property type="match status" value="1"/>
</dbReference>
<keyword evidence="2" id="KW-0396">Initiation factor</keyword>
<comment type="caution">
    <text evidence="2">The sequence shown here is derived from an EMBL/GenBank/DDBJ whole genome shotgun (WGS) entry which is preliminary data.</text>
</comment>
<dbReference type="InterPro" id="IPR016032">
    <property type="entry name" value="Sig_transdc_resp-reg_C-effctor"/>
</dbReference>